<dbReference type="Pfam" id="PF00512">
    <property type="entry name" value="HisKA"/>
    <property type="match status" value="1"/>
</dbReference>
<dbReference type="InterPro" id="IPR036890">
    <property type="entry name" value="HATPase_C_sf"/>
</dbReference>
<keyword evidence="8" id="KW-0749">Sporulation</keyword>
<dbReference type="InterPro" id="IPR036097">
    <property type="entry name" value="HisK_dim/P_sf"/>
</dbReference>
<evidence type="ECO:0000256" key="3">
    <source>
        <dbReference type="ARBA" id="ARBA00022553"/>
    </source>
</evidence>
<dbReference type="SUPFAM" id="SSF55874">
    <property type="entry name" value="ATPase domain of HSP90 chaperone/DNA topoisomerase II/histidine kinase"/>
    <property type="match status" value="1"/>
</dbReference>
<dbReference type="PRINTS" id="PR00344">
    <property type="entry name" value="BCTRLSENSOR"/>
</dbReference>
<dbReference type="EMBL" id="RXHU01000014">
    <property type="protein sequence ID" value="RTE11041.1"/>
    <property type="molecule type" value="Genomic_DNA"/>
</dbReference>
<keyword evidence="13" id="KW-1185">Reference proteome</keyword>
<keyword evidence="6" id="KW-0418">Kinase</keyword>
<evidence type="ECO:0000256" key="4">
    <source>
        <dbReference type="ARBA" id="ARBA00022679"/>
    </source>
</evidence>
<dbReference type="CDD" id="cd00082">
    <property type="entry name" value="HisKA"/>
    <property type="match status" value="1"/>
</dbReference>
<feature type="domain" description="Histidine kinase" evidence="10">
    <location>
        <begin position="455"/>
        <end position="659"/>
    </location>
</feature>
<dbReference type="Proteomes" id="UP000276128">
    <property type="component" value="Unassembled WGS sequence"/>
</dbReference>
<dbReference type="Gene3D" id="1.10.287.130">
    <property type="match status" value="1"/>
</dbReference>
<comment type="catalytic activity">
    <reaction evidence="1">
        <text>ATP + protein L-histidine = ADP + protein N-phospho-L-histidine.</text>
        <dbReference type="EC" id="2.7.13.3"/>
    </reaction>
</comment>
<evidence type="ECO:0000256" key="8">
    <source>
        <dbReference type="ARBA" id="ARBA00022969"/>
    </source>
</evidence>
<dbReference type="Pfam" id="PF02518">
    <property type="entry name" value="HATPase_c"/>
    <property type="match status" value="1"/>
</dbReference>
<feature type="domain" description="PAC" evidence="11">
    <location>
        <begin position="277"/>
        <end position="328"/>
    </location>
</feature>
<evidence type="ECO:0000256" key="5">
    <source>
        <dbReference type="ARBA" id="ARBA00022741"/>
    </source>
</evidence>
<dbReference type="RefSeq" id="WP_126140041.1">
    <property type="nucleotide sequence ID" value="NZ_RXHU01000014.1"/>
</dbReference>
<keyword evidence="4" id="KW-0808">Transferase</keyword>
<dbReference type="InterPro" id="IPR000014">
    <property type="entry name" value="PAS"/>
</dbReference>
<dbReference type="InterPro" id="IPR005467">
    <property type="entry name" value="His_kinase_dom"/>
</dbReference>
<evidence type="ECO:0000256" key="2">
    <source>
        <dbReference type="ARBA" id="ARBA00012438"/>
    </source>
</evidence>
<dbReference type="SMART" id="SM00091">
    <property type="entry name" value="PAS"/>
    <property type="match status" value="1"/>
</dbReference>
<dbReference type="SUPFAM" id="SSF55785">
    <property type="entry name" value="PYP-like sensor domain (PAS domain)"/>
    <property type="match status" value="2"/>
</dbReference>
<dbReference type="InterPro" id="IPR035965">
    <property type="entry name" value="PAS-like_dom_sf"/>
</dbReference>
<evidence type="ECO:0000259" key="10">
    <source>
        <dbReference type="PROSITE" id="PS50109"/>
    </source>
</evidence>
<dbReference type="SMART" id="SM00387">
    <property type="entry name" value="HATPase_c"/>
    <property type="match status" value="1"/>
</dbReference>
<name>A0A430JJ11_9BACL</name>
<dbReference type="InterPro" id="IPR004358">
    <property type="entry name" value="Sig_transdc_His_kin-like_C"/>
</dbReference>
<dbReference type="CDD" id="cd00075">
    <property type="entry name" value="HATPase"/>
    <property type="match status" value="1"/>
</dbReference>
<dbReference type="PANTHER" id="PTHR43065:SF34">
    <property type="entry name" value="SPORULATION KINASE A"/>
    <property type="match status" value="1"/>
</dbReference>
<dbReference type="NCBIfam" id="TIGR00229">
    <property type="entry name" value="sensory_box"/>
    <property type="match status" value="2"/>
</dbReference>
<dbReference type="PANTHER" id="PTHR43065">
    <property type="entry name" value="SENSOR HISTIDINE KINASE"/>
    <property type="match status" value="1"/>
</dbReference>
<organism evidence="12 13">
    <name type="scientific">Paenibacillus whitsoniae</name>
    <dbReference type="NCBI Taxonomy" id="2496558"/>
    <lineage>
        <taxon>Bacteria</taxon>
        <taxon>Bacillati</taxon>
        <taxon>Bacillota</taxon>
        <taxon>Bacilli</taxon>
        <taxon>Bacillales</taxon>
        <taxon>Paenibacillaceae</taxon>
        <taxon>Paenibacillus</taxon>
    </lineage>
</organism>
<accession>A0A430JJ11</accession>
<dbReference type="Pfam" id="PF14417">
    <property type="entry name" value="MEDS"/>
    <property type="match status" value="1"/>
</dbReference>
<dbReference type="InterPro" id="IPR025847">
    <property type="entry name" value="MEDS_domain"/>
</dbReference>
<evidence type="ECO:0000256" key="6">
    <source>
        <dbReference type="ARBA" id="ARBA00022777"/>
    </source>
</evidence>
<dbReference type="GO" id="GO:0000155">
    <property type="term" value="F:phosphorelay sensor kinase activity"/>
    <property type="evidence" value="ECO:0007669"/>
    <property type="project" value="InterPro"/>
</dbReference>
<comment type="caution">
    <text evidence="12">The sequence shown here is derived from an EMBL/GenBank/DDBJ whole genome shotgun (WGS) entry which is preliminary data.</text>
</comment>
<proteinExistence type="predicted"/>
<evidence type="ECO:0000313" key="13">
    <source>
        <dbReference type="Proteomes" id="UP000276128"/>
    </source>
</evidence>
<keyword evidence="5" id="KW-0547">Nucleotide-binding</keyword>
<dbReference type="AlphaFoldDB" id="A0A430JJ11"/>
<dbReference type="Pfam" id="PF13426">
    <property type="entry name" value="PAS_9"/>
    <property type="match status" value="1"/>
</dbReference>
<dbReference type="SUPFAM" id="SSF47384">
    <property type="entry name" value="Homodimeric domain of signal transducing histidine kinase"/>
    <property type="match status" value="1"/>
</dbReference>
<evidence type="ECO:0000259" key="11">
    <source>
        <dbReference type="PROSITE" id="PS50113"/>
    </source>
</evidence>
<reference evidence="12 13" key="1">
    <citation type="submission" date="2018-12" db="EMBL/GenBank/DDBJ databases">
        <title>Bacillus ochoae sp. nov., Paenibacillus whitsoniae sp. nov., Paenibacillus spiritus sp. nov. Isolated from the Mars Exploration Rover during spacecraft assembly.</title>
        <authorList>
            <person name="Seuylemezian A."/>
            <person name="Vaishampayan P."/>
        </authorList>
    </citation>
    <scope>NUCLEOTIDE SEQUENCE [LARGE SCALE GENOMIC DNA]</scope>
    <source>
        <strain evidence="12 13">MER 54</strain>
    </source>
</reference>
<keyword evidence="7" id="KW-0067">ATP-binding</keyword>
<dbReference type="SMART" id="SM00388">
    <property type="entry name" value="HisKA"/>
    <property type="match status" value="1"/>
</dbReference>
<evidence type="ECO:0000256" key="7">
    <source>
        <dbReference type="ARBA" id="ARBA00022840"/>
    </source>
</evidence>
<dbReference type="InterPro" id="IPR013656">
    <property type="entry name" value="PAS_4"/>
</dbReference>
<keyword evidence="9" id="KW-0902">Two-component regulatory system</keyword>
<dbReference type="GO" id="GO:0030435">
    <property type="term" value="P:sporulation resulting in formation of a cellular spore"/>
    <property type="evidence" value="ECO:0007669"/>
    <property type="project" value="UniProtKB-KW"/>
</dbReference>
<dbReference type="PROSITE" id="PS50113">
    <property type="entry name" value="PAC"/>
    <property type="match status" value="1"/>
</dbReference>
<dbReference type="InterPro" id="IPR003661">
    <property type="entry name" value="HisK_dim/P_dom"/>
</dbReference>
<gene>
    <name evidence="12" type="ORF">EJQ19_04760</name>
</gene>
<dbReference type="CDD" id="cd00130">
    <property type="entry name" value="PAS"/>
    <property type="match status" value="2"/>
</dbReference>
<dbReference type="InterPro" id="IPR003594">
    <property type="entry name" value="HATPase_dom"/>
</dbReference>
<sequence>MISINFNKIVKLSNGGHILYIYEDIECYINNAISYIVSGIELNQHILVVDTQERCAKIREKLIKFLSEKDLIMVHFVDNIDFYEINGNFDGESIIQHFSQLLDPFFKNHITIRTWAHVCWEEQDGIVAKLKQFEDRADCCVNDAGLVSVCAYDASTISSSLQLSMMRNHEYVLTDNEFVRSSLYINTKKDIIFPSISIQEKMEELSRQDLLETVRMQQGMIFKFKERSGRFIHTLCDGELLYRFGHSSEQIMGKELHEFLPYAYAETILQYYKRAWKGEENVTYEMEYNNIWFLVSLRPICNEGQVVEVIGSGVDITERKESQERYKSVVELSPKGIIIRYYNEIIYANPSAHNILKEEQLIGQNIQSFLDEDSVNLVKRRTEKLTRSETLPFVEMKAILKTEEIIYIDVTSAMIHFERKPAILTIFRDVTERKRNEELIQKVEKLSLAGQLASGVAHEIRNPLTSIKGFVQLLQKGGGNPFYVDTILSEIHRLEDIVTEFLMLAKPQPRQIEEVNIVLLLQQVITLFSSQTNLKNVEIVEKYVIDLPRIYCDENQIKQVFINIFKNAIEAMPNGGIITIQTLSHGTDSIQIRVVDQGCGITTERLKHLGEPFYSTKEKGTGLGLMISQTIIHDHGGTIHFESAINIGTTVDVILPITKSHLTNASTLA</sequence>
<dbReference type="FunFam" id="1.10.287.130:FF:000040">
    <property type="entry name" value="PAS domain-containing sensor histidine kinase"/>
    <property type="match status" value="1"/>
</dbReference>
<dbReference type="OrthoDB" id="9815750at2"/>
<evidence type="ECO:0000256" key="1">
    <source>
        <dbReference type="ARBA" id="ARBA00000085"/>
    </source>
</evidence>
<protein>
    <recommendedName>
        <fullName evidence="2">histidine kinase</fullName>
        <ecNumber evidence="2">2.7.13.3</ecNumber>
    </recommendedName>
</protein>
<dbReference type="InterPro" id="IPR000700">
    <property type="entry name" value="PAS-assoc_C"/>
</dbReference>
<keyword evidence="3" id="KW-0597">Phosphoprotein</keyword>
<evidence type="ECO:0000313" key="12">
    <source>
        <dbReference type="EMBL" id="RTE11041.1"/>
    </source>
</evidence>
<dbReference type="PROSITE" id="PS50109">
    <property type="entry name" value="HIS_KIN"/>
    <property type="match status" value="1"/>
</dbReference>
<dbReference type="GO" id="GO:0005524">
    <property type="term" value="F:ATP binding"/>
    <property type="evidence" value="ECO:0007669"/>
    <property type="project" value="UniProtKB-KW"/>
</dbReference>
<dbReference type="EC" id="2.7.13.3" evidence="2"/>
<evidence type="ECO:0000256" key="9">
    <source>
        <dbReference type="ARBA" id="ARBA00023012"/>
    </source>
</evidence>
<dbReference type="Pfam" id="PF08448">
    <property type="entry name" value="PAS_4"/>
    <property type="match status" value="1"/>
</dbReference>
<dbReference type="Gene3D" id="3.30.565.10">
    <property type="entry name" value="Histidine kinase-like ATPase, C-terminal domain"/>
    <property type="match status" value="1"/>
</dbReference>
<dbReference type="Gene3D" id="3.30.450.20">
    <property type="entry name" value="PAS domain"/>
    <property type="match status" value="2"/>
</dbReference>